<reference evidence="1" key="1">
    <citation type="submission" date="2016-10" db="EMBL/GenBank/DDBJ databases">
        <authorList>
            <person name="Benchimol M."/>
            <person name="Almeida L.G."/>
            <person name="Vasconcelos A.T."/>
            <person name="Perreira-Neves A."/>
            <person name="Rosa I.A."/>
            <person name="Tasca T."/>
            <person name="Bogo M.R."/>
            <person name="de Souza W."/>
        </authorList>
    </citation>
    <scope>NUCLEOTIDE SEQUENCE [LARGE SCALE GENOMIC DNA]</scope>
    <source>
        <strain evidence="1">K</strain>
    </source>
</reference>
<accession>A0A1J4KZR0</accession>
<dbReference type="GeneID" id="94832471"/>
<dbReference type="Proteomes" id="UP000179807">
    <property type="component" value="Unassembled WGS sequence"/>
</dbReference>
<dbReference type="AlphaFoldDB" id="A0A1J4KZR0"/>
<gene>
    <name evidence="1" type="ORF">TRFO_14363</name>
</gene>
<comment type="caution">
    <text evidence="1">The sequence shown here is derived from an EMBL/GenBank/DDBJ whole genome shotgun (WGS) entry which is preliminary data.</text>
</comment>
<dbReference type="VEuPathDB" id="TrichDB:TRFO_14363"/>
<organism evidence="1 2">
    <name type="scientific">Tritrichomonas foetus</name>
    <dbReference type="NCBI Taxonomy" id="1144522"/>
    <lineage>
        <taxon>Eukaryota</taxon>
        <taxon>Metamonada</taxon>
        <taxon>Parabasalia</taxon>
        <taxon>Tritrichomonadida</taxon>
        <taxon>Tritrichomonadidae</taxon>
        <taxon>Tritrichomonas</taxon>
    </lineage>
</organism>
<proteinExistence type="predicted"/>
<protein>
    <submittedName>
        <fullName evidence="1">Uncharacterized protein</fullName>
    </submittedName>
</protein>
<dbReference type="EMBL" id="MLAK01000261">
    <property type="protein sequence ID" value="OHT15180.1"/>
    <property type="molecule type" value="Genomic_DNA"/>
</dbReference>
<evidence type="ECO:0000313" key="2">
    <source>
        <dbReference type="Proteomes" id="UP000179807"/>
    </source>
</evidence>
<keyword evidence="2" id="KW-1185">Reference proteome</keyword>
<sequence>MNDDGKDSKQIFEDSNSKCLQYLLRSFRSFTYVSPDNRTNLEALDRFNSEECIDQMTVSIDSCSETIDSMTYTLSIVSNQLEILKSRINENCSKI</sequence>
<name>A0A1J4KZR0_9EUKA</name>
<dbReference type="RefSeq" id="XP_068368316.1">
    <property type="nucleotide sequence ID" value="XM_068497767.1"/>
</dbReference>
<evidence type="ECO:0000313" key="1">
    <source>
        <dbReference type="EMBL" id="OHT15180.1"/>
    </source>
</evidence>